<dbReference type="EMBL" id="BK015698">
    <property type="protein sequence ID" value="DAE20569.1"/>
    <property type="molecule type" value="Genomic_DNA"/>
</dbReference>
<accession>A0A8S5QP23</accession>
<evidence type="ECO:0000313" key="1">
    <source>
        <dbReference type="EMBL" id="DAE20569.1"/>
    </source>
</evidence>
<reference evidence="1" key="1">
    <citation type="journal article" date="2021" name="Proc. Natl. Acad. Sci. U.S.A.">
        <title>A Catalog of Tens of Thousands of Viruses from Human Metagenomes Reveals Hidden Associations with Chronic Diseases.</title>
        <authorList>
            <person name="Tisza M.J."/>
            <person name="Buck C.B."/>
        </authorList>
    </citation>
    <scope>NUCLEOTIDE SEQUENCE</scope>
    <source>
        <strain evidence="1">CtJ3t72</strain>
    </source>
</reference>
<protein>
    <recommendedName>
        <fullName evidence="2">DUF2612 domain-containing protein</fullName>
    </recommendedName>
</protein>
<proteinExistence type="predicted"/>
<dbReference type="Pfam" id="PF11041">
    <property type="entry name" value="Phage_Wedge1"/>
    <property type="match status" value="1"/>
</dbReference>
<evidence type="ECO:0008006" key="2">
    <source>
        <dbReference type="Google" id="ProtNLM"/>
    </source>
</evidence>
<sequence>MTDDTFHIDATVQSQYAASPHIRALVDSFWKAINPEADINEIYEKMVNPETAEGFGLDVWGRIVAIGREYIALDENTKYLGFNPPAGVTNPRLNSLRNAPFYRPVDGKVRLADNAYRTYIFIKAMINIGTGTLASINEMLAFMFPNTKICCIHVDTMVLRLVIQTRISAADKTALLQLPWLPAGVGLELYQVVTPTFGFNGSGLMPFNQGTFATYKVTSNQ</sequence>
<dbReference type="InterPro" id="IPR021283">
    <property type="entry name" value="Phage_Wedge1"/>
</dbReference>
<name>A0A8S5QP23_9CAUD</name>
<organism evidence="1">
    <name type="scientific">Siphoviridae sp. ctJ3t72</name>
    <dbReference type="NCBI Taxonomy" id="2826240"/>
    <lineage>
        <taxon>Viruses</taxon>
        <taxon>Duplodnaviria</taxon>
        <taxon>Heunggongvirae</taxon>
        <taxon>Uroviricota</taxon>
        <taxon>Caudoviricetes</taxon>
    </lineage>
</organism>